<feature type="compositionally biased region" description="Low complexity" evidence="1">
    <location>
        <begin position="163"/>
        <end position="211"/>
    </location>
</feature>
<gene>
    <name evidence="2" type="ORF">GCM10022263_25130</name>
</gene>
<comment type="caution">
    <text evidence="2">The sequence shown here is derived from an EMBL/GenBank/DDBJ whole genome shotgun (WGS) entry which is preliminary data.</text>
</comment>
<proteinExistence type="predicted"/>
<protein>
    <recommendedName>
        <fullName evidence="4">Carboxypeptidase regulatory-like domain-containing protein</fullName>
    </recommendedName>
</protein>
<accession>A0ABP6VM98</accession>
<feature type="compositionally biased region" description="Low complexity" evidence="1">
    <location>
        <begin position="129"/>
        <end position="138"/>
    </location>
</feature>
<feature type="compositionally biased region" description="Low complexity" evidence="1">
    <location>
        <begin position="408"/>
        <end position="435"/>
    </location>
</feature>
<sequence>MSTDREGRDGLEEFEDSPLVRALRAPGTPEELAGEARFVAAFRDAQRPLSPAVRGGRTGRVVGRIGVGSAALLATVTLTGGMAAAAYTQRLPHPVQVLAHDAFGGVGVPPARPRTPPAPTPRATPPDGPAASPGGSARPGDRPSSDAAGSPRPGEDAPSSTESAPGAPDTTSPATGTTATGSTSASPSGAASSTGGPAGPTSPGAPTTTPGVPAVSASRVGATTSVRRVVTGARASVTGLVRDHGLPVEGAQVWLLQRHGTLAWAATASAVTGQDGSAIFATGPLVETTSFRVRVEVDTDDDGEPDRVLLSRPRRIAVQPLLTLSATGAVVGVHTVGASPGDAVTVSRRTADGSLVRLGIRRLDEAGDASYDLSGLTGRVRVQVRVLRTSTHTAVKRWITVRVPGEPPASGTPTPSASPTAEPTGSAGSSTTTGS</sequence>
<feature type="compositionally biased region" description="Pro residues" evidence="1">
    <location>
        <begin position="110"/>
        <end position="128"/>
    </location>
</feature>
<feature type="region of interest" description="Disordered" evidence="1">
    <location>
        <begin position="402"/>
        <end position="435"/>
    </location>
</feature>
<reference evidence="3" key="1">
    <citation type="journal article" date="2019" name="Int. J. Syst. Evol. Microbiol.">
        <title>The Global Catalogue of Microorganisms (GCM) 10K type strain sequencing project: providing services to taxonomists for standard genome sequencing and annotation.</title>
        <authorList>
            <consortium name="The Broad Institute Genomics Platform"/>
            <consortium name="The Broad Institute Genome Sequencing Center for Infectious Disease"/>
            <person name="Wu L."/>
            <person name="Ma J."/>
        </authorList>
    </citation>
    <scope>NUCLEOTIDE SEQUENCE [LARGE SCALE GENOMIC DNA]</scope>
    <source>
        <strain evidence="3">JCM 17460</strain>
    </source>
</reference>
<name>A0ABP6VM98_9ACTN</name>
<evidence type="ECO:0000313" key="3">
    <source>
        <dbReference type="Proteomes" id="UP001500301"/>
    </source>
</evidence>
<dbReference type="Proteomes" id="UP001500301">
    <property type="component" value="Unassembled WGS sequence"/>
</dbReference>
<feature type="region of interest" description="Disordered" evidence="1">
    <location>
        <begin position="106"/>
        <end position="219"/>
    </location>
</feature>
<keyword evidence="3" id="KW-1185">Reference proteome</keyword>
<organism evidence="2 3">
    <name type="scientific">Nocardioides daeguensis</name>
    <dbReference type="NCBI Taxonomy" id="908359"/>
    <lineage>
        <taxon>Bacteria</taxon>
        <taxon>Bacillati</taxon>
        <taxon>Actinomycetota</taxon>
        <taxon>Actinomycetes</taxon>
        <taxon>Propionibacteriales</taxon>
        <taxon>Nocardioidaceae</taxon>
        <taxon>Nocardioides</taxon>
    </lineage>
</organism>
<dbReference type="EMBL" id="BAABBB010000013">
    <property type="protein sequence ID" value="GAA3536391.1"/>
    <property type="molecule type" value="Genomic_DNA"/>
</dbReference>
<dbReference type="RefSeq" id="WP_218234111.1">
    <property type="nucleotide sequence ID" value="NZ_BAABBB010000013.1"/>
</dbReference>
<evidence type="ECO:0000256" key="1">
    <source>
        <dbReference type="SAM" id="MobiDB-lite"/>
    </source>
</evidence>
<evidence type="ECO:0008006" key="4">
    <source>
        <dbReference type="Google" id="ProtNLM"/>
    </source>
</evidence>
<evidence type="ECO:0000313" key="2">
    <source>
        <dbReference type="EMBL" id="GAA3536391.1"/>
    </source>
</evidence>